<dbReference type="OrthoDB" id="9804723at2"/>
<proteinExistence type="predicted"/>
<dbReference type="InterPro" id="IPR000073">
    <property type="entry name" value="AB_hydrolase_1"/>
</dbReference>
<gene>
    <name evidence="3" type="ORF">Asru_0220_09</name>
</gene>
<protein>
    <submittedName>
        <fullName evidence="3">Esterase</fullName>
    </submittedName>
</protein>
<evidence type="ECO:0000256" key="1">
    <source>
        <dbReference type="ARBA" id="ARBA00022801"/>
    </source>
</evidence>
<accession>A0A0D6P751</accession>
<dbReference type="InterPro" id="IPR029058">
    <property type="entry name" value="AB_hydrolase_fold"/>
</dbReference>
<evidence type="ECO:0000313" key="4">
    <source>
        <dbReference type="Proteomes" id="UP000032680"/>
    </source>
</evidence>
<comment type="caution">
    <text evidence="3">The sequence shown here is derived from an EMBL/GenBank/DDBJ whole genome shotgun (WGS) entry which is preliminary data.</text>
</comment>
<dbReference type="Gene3D" id="3.40.50.1820">
    <property type="entry name" value="alpha/beta hydrolase"/>
    <property type="match status" value="1"/>
</dbReference>
<dbReference type="EMBL" id="BANB01000220">
    <property type="protein sequence ID" value="GAN77033.1"/>
    <property type="molecule type" value="Genomic_DNA"/>
</dbReference>
<dbReference type="GO" id="GO:0016020">
    <property type="term" value="C:membrane"/>
    <property type="evidence" value="ECO:0007669"/>
    <property type="project" value="TreeGrafter"/>
</dbReference>
<name>A0A0D6P751_9PROT</name>
<keyword evidence="1" id="KW-0378">Hydrolase</keyword>
<reference evidence="3 4" key="1">
    <citation type="submission" date="2012-11" db="EMBL/GenBank/DDBJ databases">
        <title>Whole genome sequence of Acidisphaera rubrifaciens HS-AP3.</title>
        <authorList>
            <person name="Azuma Y."/>
            <person name="Higashiura N."/>
            <person name="Hirakawa H."/>
            <person name="Matsushita K."/>
        </authorList>
    </citation>
    <scope>NUCLEOTIDE SEQUENCE [LARGE SCALE GENOMIC DNA]</scope>
    <source>
        <strain evidence="3 4">HS-AP3</strain>
    </source>
</reference>
<dbReference type="InterPro" id="IPR050266">
    <property type="entry name" value="AB_hydrolase_sf"/>
</dbReference>
<dbReference type="RefSeq" id="WP_048860992.1">
    <property type="nucleotide sequence ID" value="NZ_BANB01000220.1"/>
</dbReference>
<feature type="domain" description="AB hydrolase-1" evidence="2">
    <location>
        <begin position="21"/>
        <end position="181"/>
    </location>
</feature>
<dbReference type="GO" id="GO:0016787">
    <property type="term" value="F:hydrolase activity"/>
    <property type="evidence" value="ECO:0007669"/>
    <property type="project" value="UniProtKB-KW"/>
</dbReference>
<evidence type="ECO:0000313" key="3">
    <source>
        <dbReference type="EMBL" id="GAN77033.1"/>
    </source>
</evidence>
<dbReference type="AlphaFoldDB" id="A0A0D6P751"/>
<dbReference type="Proteomes" id="UP000032680">
    <property type="component" value="Unassembled WGS sequence"/>
</dbReference>
<dbReference type="PANTHER" id="PTHR43798:SF31">
    <property type="entry name" value="AB HYDROLASE SUPERFAMILY PROTEIN YCLE"/>
    <property type="match status" value="1"/>
</dbReference>
<organism evidence="3 4">
    <name type="scientific">Acidisphaera rubrifaciens HS-AP3</name>
    <dbReference type="NCBI Taxonomy" id="1231350"/>
    <lineage>
        <taxon>Bacteria</taxon>
        <taxon>Pseudomonadati</taxon>
        <taxon>Pseudomonadota</taxon>
        <taxon>Alphaproteobacteria</taxon>
        <taxon>Acetobacterales</taxon>
        <taxon>Acetobacteraceae</taxon>
        <taxon>Acidisphaera</taxon>
    </lineage>
</organism>
<dbReference type="Pfam" id="PF00561">
    <property type="entry name" value="Abhydrolase_1"/>
    <property type="match status" value="1"/>
</dbReference>
<sequence>MYVSAADGTRLYVEEAGGGTPILFIHEFAGSYAAWEPQMRFFSRRHRCIAYSARGYPPSDIPADPDRYSQAIAVDDARAVLDALGIDRAHVVGLSMGGYATVHFGITHPGRARSLTIAGAGYGSDLSERAAFRAGAQETADAFERVGARAHAHVYGAGPGRLTFRAKDPRGWRDFIARLACHSDVGAANTMRRVQGQRPSLYELEDALRRVDLPALIMCGDEDLPCLLPSLFLKRTLPRAGLAILPQTGHTLNLEEPAAFNALLAEFIAQAEAGRWPAPDSASDTAAA</sequence>
<keyword evidence="4" id="KW-1185">Reference proteome</keyword>
<dbReference type="SUPFAM" id="SSF53474">
    <property type="entry name" value="alpha/beta-Hydrolases"/>
    <property type="match status" value="1"/>
</dbReference>
<dbReference type="PANTHER" id="PTHR43798">
    <property type="entry name" value="MONOACYLGLYCEROL LIPASE"/>
    <property type="match status" value="1"/>
</dbReference>
<evidence type="ECO:0000259" key="2">
    <source>
        <dbReference type="Pfam" id="PF00561"/>
    </source>
</evidence>